<name>J3MEY7_ORYBR</name>
<evidence type="ECO:0000313" key="2">
    <source>
        <dbReference type="Proteomes" id="UP000006038"/>
    </source>
</evidence>
<reference evidence="1" key="1">
    <citation type="journal article" date="2013" name="Nat. Commun.">
        <title>Whole-genome sequencing of Oryza brachyantha reveals mechanisms underlying Oryza genome evolution.</title>
        <authorList>
            <person name="Chen J."/>
            <person name="Huang Q."/>
            <person name="Gao D."/>
            <person name="Wang J."/>
            <person name="Lang Y."/>
            <person name="Liu T."/>
            <person name="Li B."/>
            <person name="Bai Z."/>
            <person name="Luis Goicoechea J."/>
            <person name="Liang C."/>
            <person name="Chen C."/>
            <person name="Zhang W."/>
            <person name="Sun S."/>
            <person name="Liao Y."/>
            <person name="Zhang X."/>
            <person name="Yang L."/>
            <person name="Song C."/>
            <person name="Wang M."/>
            <person name="Shi J."/>
            <person name="Liu G."/>
            <person name="Liu J."/>
            <person name="Zhou H."/>
            <person name="Zhou W."/>
            <person name="Yu Q."/>
            <person name="An N."/>
            <person name="Chen Y."/>
            <person name="Cai Q."/>
            <person name="Wang B."/>
            <person name="Liu B."/>
            <person name="Min J."/>
            <person name="Huang Y."/>
            <person name="Wu H."/>
            <person name="Li Z."/>
            <person name="Zhang Y."/>
            <person name="Yin Y."/>
            <person name="Song W."/>
            <person name="Jiang J."/>
            <person name="Jackson S.A."/>
            <person name="Wing R.A."/>
            <person name="Wang J."/>
            <person name="Chen M."/>
        </authorList>
    </citation>
    <scope>NUCLEOTIDE SEQUENCE [LARGE SCALE GENOMIC DNA]</scope>
    <source>
        <strain evidence="1">cv. IRGC 101232</strain>
    </source>
</reference>
<dbReference type="AlphaFoldDB" id="J3MEY7"/>
<protein>
    <submittedName>
        <fullName evidence="1">Uncharacterized protein</fullName>
    </submittedName>
</protein>
<sequence>MYTEQWWWRVMVNLLYTTPPTSSYFLKEKITVRSICQPTFINSTFYVMNKILLDQ</sequence>
<evidence type="ECO:0000313" key="1">
    <source>
        <dbReference type="EnsemblPlants" id="OB06G25810.1"/>
    </source>
</evidence>
<organism evidence="1">
    <name type="scientific">Oryza brachyantha</name>
    <name type="common">malo sina</name>
    <dbReference type="NCBI Taxonomy" id="4533"/>
    <lineage>
        <taxon>Eukaryota</taxon>
        <taxon>Viridiplantae</taxon>
        <taxon>Streptophyta</taxon>
        <taxon>Embryophyta</taxon>
        <taxon>Tracheophyta</taxon>
        <taxon>Spermatophyta</taxon>
        <taxon>Magnoliopsida</taxon>
        <taxon>Liliopsida</taxon>
        <taxon>Poales</taxon>
        <taxon>Poaceae</taxon>
        <taxon>BOP clade</taxon>
        <taxon>Oryzoideae</taxon>
        <taxon>Oryzeae</taxon>
        <taxon>Oryzinae</taxon>
        <taxon>Oryza</taxon>
    </lineage>
</organism>
<proteinExistence type="predicted"/>
<keyword evidence="2" id="KW-1185">Reference proteome</keyword>
<accession>J3MEY7</accession>
<dbReference type="HOGENOM" id="CLU_3035596_0_0_1"/>
<dbReference type="EnsemblPlants" id="OB06G25810.1">
    <property type="protein sequence ID" value="OB06G25810.1"/>
    <property type="gene ID" value="OB06G25810"/>
</dbReference>
<dbReference type="Gramene" id="OB06G25810.1">
    <property type="protein sequence ID" value="OB06G25810.1"/>
    <property type="gene ID" value="OB06G25810"/>
</dbReference>
<dbReference type="Proteomes" id="UP000006038">
    <property type="component" value="Chromosome 6"/>
</dbReference>
<reference evidence="1" key="2">
    <citation type="submission" date="2013-04" db="UniProtKB">
        <authorList>
            <consortium name="EnsemblPlants"/>
        </authorList>
    </citation>
    <scope>IDENTIFICATION</scope>
</reference>